<evidence type="ECO:0000256" key="5">
    <source>
        <dbReference type="ARBA" id="ARBA00022777"/>
    </source>
</evidence>
<dbReference type="CDD" id="cd00075">
    <property type="entry name" value="HATPase"/>
    <property type="match status" value="1"/>
</dbReference>
<evidence type="ECO:0000256" key="7">
    <source>
        <dbReference type="SAM" id="Coils"/>
    </source>
</evidence>
<evidence type="ECO:0000256" key="8">
    <source>
        <dbReference type="SAM" id="Phobius"/>
    </source>
</evidence>
<comment type="caution">
    <text evidence="10">The sequence shown here is derived from an EMBL/GenBank/DDBJ whole genome shotgun (WGS) entry which is preliminary data.</text>
</comment>
<comment type="catalytic activity">
    <reaction evidence="1">
        <text>ATP + protein L-histidine = ADP + protein N-phospho-L-histidine.</text>
        <dbReference type="EC" id="2.7.13.3"/>
    </reaction>
</comment>
<name>A0ABD5Z5Q7_9EURY</name>
<keyword evidence="5 10" id="KW-0418">Kinase</keyword>
<keyword evidence="8" id="KW-0812">Transmembrane</keyword>
<dbReference type="InterPro" id="IPR036890">
    <property type="entry name" value="HATPase_C_sf"/>
</dbReference>
<dbReference type="Pfam" id="PF02518">
    <property type="entry name" value="HATPase_c"/>
    <property type="match status" value="1"/>
</dbReference>
<keyword evidence="7" id="KW-0175">Coiled coil</keyword>
<dbReference type="AlphaFoldDB" id="A0ABD5Z5Q7"/>
<dbReference type="GO" id="GO:0004673">
    <property type="term" value="F:protein histidine kinase activity"/>
    <property type="evidence" value="ECO:0007669"/>
    <property type="project" value="UniProtKB-EC"/>
</dbReference>
<evidence type="ECO:0000256" key="1">
    <source>
        <dbReference type="ARBA" id="ARBA00000085"/>
    </source>
</evidence>
<feature type="coiled-coil region" evidence="7">
    <location>
        <begin position="259"/>
        <end position="293"/>
    </location>
</feature>
<dbReference type="Gene3D" id="3.30.565.10">
    <property type="entry name" value="Histidine kinase-like ATPase, C-terminal domain"/>
    <property type="match status" value="1"/>
</dbReference>
<feature type="transmembrane region" description="Helical" evidence="8">
    <location>
        <begin position="74"/>
        <end position="99"/>
    </location>
</feature>
<evidence type="ECO:0000256" key="4">
    <source>
        <dbReference type="ARBA" id="ARBA00022741"/>
    </source>
</evidence>
<keyword evidence="11" id="KW-1185">Reference proteome</keyword>
<keyword evidence="6" id="KW-0067">ATP-binding</keyword>
<evidence type="ECO:0000259" key="9">
    <source>
        <dbReference type="PROSITE" id="PS50109"/>
    </source>
</evidence>
<dbReference type="GO" id="GO:0005524">
    <property type="term" value="F:ATP binding"/>
    <property type="evidence" value="ECO:0007669"/>
    <property type="project" value="UniProtKB-KW"/>
</dbReference>
<dbReference type="InterPro" id="IPR050980">
    <property type="entry name" value="2C_sensor_his_kinase"/>
</dbReference>
<organism evidence="10 11">
    <name type="scientific">Halospeciosus flavus</name>
    <dbReference type="NCBI Taxonomy" id="3032283"/>
    <lineage>
        <taxon>Archaea</taxon>
        <taxon>Methanobacteriati</taxon>
        <taxon>Methanobacteriota</taxon>
        <taxon>Stenosarchaea group</taxon>
        <taxon>Halobacteria</taxon>
        <taxon>Halobacteriales</taxon>
        <taxon>Halobacteriaceae</taxon>
        <taxon>Halospeciosus</taxon>
    </lineage>
</organism>
<dbReference type="SUPFAM" id="SSF55874">
    <property type="entry name" value="ATPase domain of HSP90 chaperone/DNA topoisomerase II/histidine kinase"/>
    <property type="match status" value="1"/>
</dbReference>
<gene>
    <name evidence="10" type="ORF">ACFQJ9_14170</name>
</gene>
<dbReference type="RefSeq" id="WP_279527324.1">
    <property type="nucleotide sequence ID" value="NZ_CP122312.1"/>
</dbReference>
<feature type="transmembrane region" description="Helical" evidence="8">
    <location>
        <begin position="45"/>
        <end position="62"/>
    </location>
</feature>
<keyword evidence="8" id="KW-0472">Membrane</keyword>
<dbReference type="InterPro" id="IPR004358">
    <property type="entry name" value="Sig_transdc_His_kin-like_C"/>
</dbReference>
<evidence type="ECO:0000256" key="3">
    <source>
        <dbReference type="ARBA" id="ARBA00022679"/>
    </source>
</evidence>
<evidence type="ECO:0000313" key="11">
    <source>
        <dbReference type="Proteomes" id="UP001596447"/>
    </source>
</evidence>
<dbReference type="EC" id="2.7.13.3" evidence="2"/>
<dbReference type="Proteomes" id="UP001596447">
    <property type="component" value="Unassembled WGS sequence"/>
</dbReference>
<dbReference type="PRINTS" id="PR00344">
    <property type="entry name" value="BCTRLSENSOR"/>
</dbReference>
<keyword evidence="8" id="KW-1133">Transmembrane helix</keyword>
<protein>
    <recommendedName>
        <fullName evidence="2">histidine kinase</fullName>
        <ecNumber evidence="2">2.7.13.3</ecNumber>
    </recommendedName>
</protein>
<feature type="transmembrane region" description="Helical" evidence="8">
    <location>
        <begin position="105"/>
        <end position="125"/>
    </location>
</feature>
<feature type="transmembrane region" description="Helical" evidence="8">
    <location>
        <begin position="7"/>
        <end position="25"/>
    </location>
</feature>
<dbReference type="PANTHER" id="PTHR44936:SF10">
    <property type="entry name" value="SENSOR PROTEIN RSTB"/>
    <property type="match status" value="1"/>
</dbReference>
<dbReference type="InterPro" id="IPR003594">
    <property type="entry name" value="HATPase_dom"/>
</dbReference>
<dbReference type="Gene3D" id="3.30.450.20">
    <property type="entry name" value="PAS domain"/>
    <property type="match status" value="1"/>
</dbReference>
<proteinExistence type="predicted"/>
<dbReference type="InterPro" id="IPR005467">
    <property type="entry name" value="His_kinase_dom"/>
</dbReference>
<keyword evidence="4" id="KW-0547">Nucleotide-binding</keyword>
<dbReference type="PANTHER" id="PTHR44936">
    <property type="entry name" value="SENSOR PROTEIN CREC"/>
    <property type="match status" value="1"/>
</dbReference>
<keyword evidence="3" id="KW-0808">Transferase</keyword>
<dbReference type="PROSITE" id="PS50109">
    <property type="entry name" value="HIS_KIN"/>
    <property type="match status" value="1"/>
</dbReference>
<dbReference type="EMBL" id="JBHTAR010000011">
    <property type="protein sequence ID" value="MFC7200547.1"/>
    <property type="molecule type" value="Genomic_DNA"/>
</dbReference>
<accession>A0ABD5Z5Q7</accession>
<dbReference type="SMART" id="SM00387">
    <property type="entry name" value="HATPase_c"/>
    <property type="match status" value="1"/>
</dbReference>
<evidence type="ECO:0000256" key="6">
    <source>
        <dbReference type="ARBA" id="ARBA00022840"/>
    </source>
</evidence>
<sequence>MDRWRGLGLLAGLGAGAFVLPLYDIWSDVAVPPYKSVSSTLAENALPVALAVVFLAGVVLLSRRDWDADETFRAAKWTSSVTLVGAVLMAWVLGIQLVVQGDVKPFVVAGNAVVIAAVSGLAIGISDVERRRRYATLQTQRNHFSALYENTTDAIVTFGPTTEGVDVTNTNRTFDALTDDPPRQVLDRLEPTSDAEIDVDVETDELNATDGEFSPVEYVRAGARLDVEAQTTVDGAQRFFKLRVVPTDNRHTYVVLTDIGEQKERERLIEERGERLEREKSQRERELEERTDQLEFLHSLLRHDVQNGVMVIRSRANFVADRTDGQLEEFAETIVSRSTDIGDQIDRMRVALETLTSEEWETQPISISLLTERVESVAGANPEADLAVEGRLPDVSVRADEMFGDVLDNLLRNAVEHNASETPTVRVRAAVEDDYVRIEVADDGPGIPEDQRDAVFRRGVTSASASGDSGSGFGLFFADSMVDAYGGSIRVEDSDLGGACFVLELNRPASDDATESP</sequence>
<evidence type="ECO:0000313" key="10">
    <source>
        <dbReference type="EMBL" id="MFC7200547.1"/>
    </source>
</evidence>
<evidence type="ECO:0000256" key="2">
    <source>
        <dbReference type="ARBA" id="ARBA00012438"/>
    </source>
</evidence>
<feature type="domain" description="Histidine kinase" evidence="9">
    <location>
        <begin position="300"/>
        <end position="509"/>
    </location>
</feature>
<reference evidence="10 11" key="1">
    <citation type="journal article" date="2019" name="Int. J. Syst. Evol. Microbiol.">
        <title>The Global Catalogue of Microorganisms (GCM) 10K type strain sequencing project: providing services to taxonomists for standard genome sequencing and annotation.</title>
        <authorList>
            <consortium name="The Broad Institute Genomics Platform"/>
            <consortium name="The Broad Institute Genome Sequencing Center for Infectious Disease"/>
            <person name="Wu L."/>
            <person name="Ma J."/>
        </authorList>
    </citation>
    <scope>NUCLEOTIDE SEQUENCE [LARGE SCALE GENOMIC DNA]</scope>
    <source>
        <strain evidence="10 11">XZGYJ-43</strain>
    </source>
</reference>